<dbReference type="GO" id="GO:0046872">
    <property type="term" value="F:metal ion binding"/>
    <property type="evidence" value="ECO:0007669"/>
    <property type="project" value="UniProtKB-KW"/>
</dbReference>
<keyword evidence="4" id="KW-0560">Oxidoreductase</keyword>
<keyword evidence="5" id="KW-0408">Iron</keyword>
<evidence type="ECO:0000313" key="10">
    <source>
        <dbReference type="Proteomes" id="UP000231878"/>
    </source>
</evidence>
<accession>A0A069BEN5</accession>
<feature type="domain" description="TauD/TfdA-like" evidence="6">
    <location>
        <begin position="9"/>
        <end position="279"/>
    </location>
</feature>
<dbReference type="OrthoDB" id="581608at2"/>
<dbReference type="InterPro" id="IPR003819">
    <property type="entry name" value="TauD/TfdA-like"/>
</dbReference>
<sequence length="297" mass="33027">MSDGPALGIRPLSAALGARIDGIDARAELDADTVRAIRAAWLRFGLLVFRGQALDPPRLVAFTRRFGEPVVYTRACNACDGQPEVLVLSNVVKDGKPIGAALSGRYWHTDGHYLACPPAGTLLFGAEIPAVGGDTHFVNMTAAYRALPAWVRTQIDGRTFVMDRVQTLPFHYPQRPAPPPDQKQAWPDMPQPVVRTHPETGENALYIGGVVPWRIVGMEQRLSDALMAHLHAIAFDEARFGYRHRWRAGDLLMWDNRCLAHRATDYDMVRHRRTMYRTTIAGDRPRYVRGAAQPGVS</sequence>
<dbReference type="KEGG" id="but:X994_3739"/>
<dbReference type="GO" id="GO:0000908">
    <property type="term" value="F:taurine dioxygenase activity"/>
    <property type="evidence" value="ECO:0007669"/>
    <property type="project" value="TreeGrafter"/>
</dbReference>
<dbReference type="EMBL" id="JQIM01000009">
    <property type="protein sequence ID" value="KGX11493.1"/>
    <property type="molecule type" value="Genomic_DNA"/>
</dbReference>
<evidence type="ECO:0000256" key="2">
    <source>
        <dbReference type="ARBA" id="ARBA00022723"/>
    </source>
</evidence>
<reference evidence="8 10" key="2">
    <citation type="submission" date="2017-11" db="EMBL/GenBank/DDBJ databases">
        <title>Molecular characterization of Burkholderia pseudomallei and closely related isolates from Vietnam.</title>
        <authorList>
            <person name="Ustinov D.V."/>
            <person name="Antonov A.S."/>
            <person name="Avdusheva E.F."/>
            <person name="Shpak I.M."/>
            <person name="Zakharova I.B."/>
            <person name="Thi L.A."/>
            <person name="Teteryatnikova N."/>
            <person name="Lopasteyskaya Y.A."/>
            <person name="Kuzyutina J.A."/>
            <person name="Ngo T.N."/>
            <person name="Victorov D.V."/>
        </authorList>
    </citation>
    <scope>NUCLEOTIDE SEQUENCE [LARGE SCALE GENOMIC DNA]</scope>
    <source>
        <strain evidence="8 10">V1512</strain>
    </source>
</reference>
<evidence type="ECO:0000313" key="8">
    <source>
        <dbReference type="EMBL" id="PJO65207.1"/>
    </source>
</evidence>
<dbReference type="PANTHER" id="PTHR30468:SF1">
    <property type="entry name" value="ALPHA-KETOGLUTARATE-DEPENDENT SULFONATE DIOXYGENASE"/>
    <property type="match status" value="1"/>
</dbReference>
<dbReference type="OMA" id="TEFANSY"/>
<dbReference type="SUPFAM" id="SSF51197">
    <property type="entry name" value="Clavaminate synthase-like"/>
    <property type="match status" value="1"/>
</dbReference>
<dbReference type="Proteomes" id="UP000231878">
    <property type="component" value="Unassembled WGS sequence"/>
</dbReference>
<dbReference type="InterPro" id="IPR042098">
    <property type="entry name" value="TauD-like_sf"/>
</dbReference>
<comment type="caution">
    <text evidence="7">The sequence shown here is derived from an EMBL/GenBank/DDBJ whole genome shotgun (WGS) entry which is preliminary data.</text>
</comment>
<dbReference type="PANTHER" id="PTHR30468">
    <property type="entry name" value="ALPHA-KETOGLUTARATE-DEPENDENT SULFONATE DIOXYGENASE"/>
    <property type="match status" value="1"/>
</dbReference>
<dbReference type="EMBL" id="PHRB01000014">
    <property type="protein sequence ID" value="PJO65207.1"/>
    <property type="molecule type" value="Genomic_DNA"/>
</dbReference>
<evidence type="ECO:0000256" key="4">
    <source>
        <dbReference type="ARBA" id="ARBA00023002"/>
    </source>
</evidence>
<organism evidence="7 9">
    <name type="scientific">Burkholderia pseudomallei</name>
    <name type="common">Pseudomonas pseudomallei</name>
    <dbReference type="NCBI Taxonomy" id="28450"/>
    <lineage>
        <taxon>Bacteria</taxon>
        <taxon>Pseudomonadati</taxon>
        <taxon>Pseudomonadota</taxon>
        <taxon>Betaproteobacteria</taxon>
        <taxon>Burkholderiales</taxon>
        <taxon>Burkholderiaceae</taxon>
        <taxon>Burkholderia</taxon>
        <taxon>pseudomallei group</taxon>
    </lineage>
</organism>
<evidence type="ECO:0000313" key="9">
    <source>
        <dbReference type="Proteomes" id="UP000030475"/>
    </source>
</evidence>
<dbReference type="Pfam" id="PF02668">
    <property type="entry name" value="TauD"/>
    <property type="match status" value="1"/>
</dbReference>
<comment type="similarity">
    <text evidence="1">Belongs to the TfdA dioxygenase family.</text>
</comment>
<dbReference type="AlphaFoldDB" id="A0A069BEN5"/>
<dbReference type="Proteomes" id="UP000030475">
    <property type="component" value="Unassembled WGS sequence"/>
</dbReference>
<evidence type="ECO:0000313" key="7">
    <source>
        <dbReference type="EMBL" id="KGX11493.1"/>
    </source>
</evidence>
<name>A0A069BEN5_BURPE</name>
<gene>
    <name evidence="8" type="ORF">CWD88_15835</name>
    <name evidence="7" type="ORF">Y036_4170</name>
</gene>
<dbReference type="RefSeq" id="WP_004266338.1">
    <property type="nucleotide sequence ID" value="NZ_AP028072.1"/>
</dbReference>
<keyword evidence="2" id="KW-0479">Metal-binding</keyword>
<keyword evidence="3 7" id="KW-0223">Dioxygenase</keyword>
<dbReference type="GO" id="GO:0005737">
    <property type="term" value="C:cytoplasm"/>
    <property type="evidence" value="ECO:0007669"/>
    <property type="project" value="TreeGrafter"/>
</dbReference>
<evidence type="ECO:0000256" key="1">
    <source>
        <dbReference type="ARBA" id="ARBA00005896"/>
    </source>
</evidence>
<dbReference type="Gene3D" id="3.60.130.10">
    <property type="entry name" value="Clavaminate synthase-like"/>
    <property type="match status" value="1"/>
</dbReference>
<reference evidence="7 9" key="1">
    <citation type="submission" date="2014-08" db="EMBL/GenBank/DDBJ databases">
        <authorList>
            <person name="Bunnell A."/>
            <person name="Chain P.S."/>
            <person name="Chertkov O."/>
            <person name="Currie B.J."/>
            <person name="Daligault H.E."/>
            <person name="Davenport K.W."/>
            <person name="Davis C."/>
            <person name="Gleasner C.D."/>
            <person name="Johnson S.L."/>
            <person name="Kaestli M."/>
            <person name="Koren S."/>
            <person name="Kunde Y.A."/>
            <person name="Mayo M."/>
            <person name="McMurry K.K."/>
            <person name="Price E.P."/>
            <person name="Reitenga K.G."/>
            <person name="Robison R."/>
            <person name="Rosovitz M.J."/>
            <person name="Sarovich D.S."/>
            <person name="Teshima H."/>
        </authorList>
    </citation>
    <scope>NUCLEOTIDE SEQUENCE [LARGE SCALE GENOMIC DNA]</scope>
    <source>
        <strain evidence="7 9">MSHR44</strain>
    </source>
</reference>
<evidence type="ECO:0000256" key="3">
    <source>
        <dbReference type="ARBA" id="ARBA00022964"/>
    </source>
</evidence>
<dbReference type="GO" id="GO:0006790">
    <property type="term" value="P:sulfur compound metabolic process"/>
    <property type="evidence" value="ECO:0007669"/>
    <property type="project" value="TreeGrafter"/>
</dbReference>
<protein>
    <submittedName>
        <fullName evidence="8">TauD/TfdA family dioxygenase</fullName>
    </submittedName>
    <submittedName>
        <fullName evidence="7">Taurine catabolism dioxygenase TauD, TfdA family protein</fullName>
    </submittedName>
</protein>
<evidence type="ECO:0000259" key="6">
    <source>
        <dbReference type="Pfam" id="PF02668"/>
    </source>
</evidence>
<proteinExistence type="inferred from homology"/>
<evidence type="ECO:0000256" key="5">
    <source>
        <dbReference type="ARBA" id="ARBA00023004"/>
    </source>
</evidence>
<dbReference type="GeneID" id="93062974"/>
<dbReference type="InterPro" id="IPR051323">
    <property type="entry name" value="AtsK-like"/>
</dbReference>